<sequence>MRFKILLDVQKVPQAYRMYLLSFIKEMLKKGDEDLYNQLYDGKKKPKPFTFSFYMNNFNLLEETAEYEMKNATLIFSTSDVRVGVAFFNGLSITQKYDHPEYPLKIISKQIAHEKPITSNVVTFNILNGLLVEDKMKKPLLISNPSFEQEFNIITNKQFQALYGRPLYEPLKICGHCLKKQVIKETNRHANGKTLFYTAQKGVIKLQGHPEDLKLLYLDGAGLRRAQGYGTLEAIQHG</sequence>
<dbReference type="InterPro" id="IPR045747">
    <property type="entry name" value="CRISPR-assoc_prot_Cas6_N_sf"/>
</dbReference>
<keyword evidence="1" id="KW-0051">Antiviral defense</keyword>
<dbReference type="Gene3D" id="3.30.70.1890">
    <property type="match status" value="1"/>
</dbReference>
<organism evidence="3 4">
    <name type="scientific">Ureibacillus suwonensis</name>
    <dbReference type="NCBI Taxonomy" id="313007"/>
    <lineage>
        <taxon>Bacteria</taxon>
        <taxon>Bacillati</taxon>
        <taxon>Bacillota</taxon>
        <taxon>Bacilli</taxon>
        <taxon>Bacillales</taxon>
        <taxon>Caryophanaceae</taxon>
        <taxon>Ureibacillus</taxon>
    </lineage>
</organism>
<evidence type="ECO:0000313" key="4">
    <source>
        <dbReference type="Proteomes" id="UP001595978"/>
    </source>
</evidence>
<proteinExistence type="predicted"/>
<name>A0ABW0RD72_9BACL</name>
<evidence type="ECO:0000259" key="2">
    <source>
        <dbReference type="Pfam" id="PF01881"/>
    </source>
</evidence>
<dbReference type="NCBIfam" id="TIGR01877">
    <property type="entry name" value="cas_cas6"/>
    <property type="match status" value="1"/>
</dbReference>
<accession>A0ABW0RD72</accession>
<dbReference type="InterPro" id="IPR010156">
    <property type="entry name" value="CRISPR-assoc_prot_Cas6"/>
</dbReference>
<dbReference type="Proteomes" id="UP001595978">
    <property type="component" value="Unassembled WGS sequence"/>
</dbReference>
<reference evidence="4" key="1">
    <citation type="journal article" date="2019" name="Int. J. Syst. Evol. Microbiol.">
        <title>The Global Catalogue of Microorganisms (GCM) 10K type strain sequencing project: providing services to taxonomists for standard genome sequencing and annotation.</title>
        <authorList>
            <consortium name="The Broad Institute Genomics Platform"/>
            <consortium name="The Broad Institute Genome Sequencing Center for Infectious Disease"/>
            <person name="Wu L."/>
            <person name="Ma J."/>
        </authorList>
    </citation>
    <scope>NUCLEOTIDE SEQUENCE [LARGE SCALE GENOMIC DNA]</scope>
    <source>
        <strain evidence="4">CCUG 56331</strain>
    </source>
</reference>
<dbReference type="RefSeq" id="WP_342468590.1">
    <property type="nucleotide sequence ID" value="NZ_JBHSNQ010000167.1"/>
</dbReference>
<evidence type="ECO:0000313" key="3">
    <source>
        <dbReference type="EMBL" id="MFC5542538.1"/>
    </source>
</evidence>
<dbReference type="PANTHER" id="PTHR36984">
    <property type="entry name" value="CRISPR-ASSOCIATED ENDORIBONUCLEASE CAS6 1"/>
    <property type="match status" value="1"/>
</dbReference>
<protein>
    <submittedName>
        <fullName evidence="3">CRISPR-associated endoribonuclease Cas6</fullName>
    </submittedName>
</protein>
<feature type="domain" description="CRISPR associated protein Cas6 C-terminal" evidence="2">
    <location>
        <begin position="114"/>
        <end position="233"/>
    </location>
</feature>
<gene>
    <name evidence="3" type="primary">cas6</name>
    <name evidence="3" type="ORF">ACFPOH_12565</name>
</gene>
<dbReference type="EMBL" id="JBHSNQ010000167">
    <property type="protein sequence ID" value="MFC5542538.1"/>
    <property type="molecule type" value="Genomic_DNA"/>
</dbReference>
<dbReference type="InterPro" id="IPR049435">
    <property type="entry name" value="Cas_Cas6_C"/>
</dbReference>
<dbReference type="PANTHER" id="PTHR36984:SF3">
    <property type="entry name" value="CRISPR-ASSOCIATED ENDORIBONUCLEASE CAS6"/>
    <property type="match status" value="1"/>
</dbReference>
<keyword evidence="4" id="KW-1185">Reference proteome</keyword>
<dbReference type="Pfam" id="PF01881">
    <property type="entry name" value="Cas_Cas6_C"/>
    <property type="match status" value="1"/>
</dbReference>
<dbReference type="Gene3D" id="3.30.70.1900">
    <property type="match status" value="1"/>
</dbReference>
<evidence type="ECO:0000256" key="1">
    <source>
        <dbReference type="ARBA" id="ARBA00023118"/>
    </source>
</evidence>
<comment type="caution">
    <text evidence="3">The sequence shown here is derived from an EMBL/GenBank/DDBJ whole genome shotgun (WGS) entry which is preliminary data.</text>
</comment>
<dbReference type="CDD" id="cd21140">
    <property type="entry name" value="Cas6_I-like"/>
    <property type="match status" value="1"/>
</dbReference>